<sequence>MRAFHVTINPNFPADSYLPRWAQRPAGFFGFVWLVLCAAWQAWQAWQANCCPLHGVPSYALLWSGPIRRSRSVASGNPGTLLASLSPFSSWISALVVIDVKHQRFNTGAQRNSELLTAPRMGFEPRTSDLIANCPTK</sequence>
<reference evidence="1 2" key="1">
    <citation type="journal article" date="2021" name="Elife">
        <title>Chloroplast acquisition without the gene transfer in kleptoplastic sea slugs, Plakobranchus ocellatus.</title>
        <authorList>
            <person name="Maeda T."/>
            <person name="Takahashi S."/>
            <person name="Yoshida T."/>
            <person name="Shimamura S."/>
            <person name="Takaki Y."/>
            <person name="Nagai Y."/>
            <person name="Toyoda A."/>
            <person name="Suzuki Y."/>
            <person name="Arimoto A."/>
            <person name="Ishii H."/>
            <person name="Satoh N."/>
            <person name="Nishiyama T."/>
            <person name="Hasebe M."/>
            <person name="Maruyama T."/>
            <person name="Minagawa J."/>
            <person name="Obokata J."/>
            <person name="Shigenobu S."/>
        </authorList>
    </citation>
    <scope>NUCLEOTIDE SEQUENCE [LARGE SCALE GENOMIC DNA]</scope>
</reference>
<name>A0AAV4B442_9GAST</name>
<protein>
    <submittedName>
        <fullName evidence="1">Uncharacterized protein</fullName>
    </submittedName>
</protein>
<organism evidence="1 2">
    <name type="scientific">Plakobranchus ocellatus</name>
    <dbReference type="NCBI Taxonomy" id="259542"/>
    <lineage>
        <taxon>Eukaryota</taxon>
        <taxon>Metazoa</taxon>
        <taxon>Spiralia</taxon>
        <taxon>Lophotrochozoa</taxon>
        <taxon>Mollusca</taxon>
        <taxon>Gastropoda</taxon>
        <taxon>Heterobranchia</taxon>
        <taxon>Euthyneura</taxon>
        <taxon>Panpulmonata</taxon>
        <taxon>Sacoglossa</taxon>
        <taxon>Placobranchoidea</taxon>
        <taxon>Plakobranchidae</taxon>
        <taxon>Plakobranchus</taxon>
    </lineage>
</organism>
<evidence type="ECO:0000313" key="1">
    <source>
        <dbReference type="EMBL" id="GFO18116.1"/>
    </source>
</evidence>
<comment type="caution">
    <text evidence="1">The sequence shown here is derived from an EMBL/GenBank/DDBJ whole genome shotgun (WGS) entry which is preliminary data.</text>
</comment>
<dbReference type="EMBL" id="BLXT01004931">
    <property type="protein sequence ID" value="GFO18116.1"/>
    <property type="molecule type" value="Genomic_DNA"/>
</dbReference>
<gene>
    <name evidence="1" type="ORF">PoB_004462100</name>
</gene>
<keyword evidence="2" id="KW-1185">Reference proteome</keyword>
<proteinExistence type="predicted"/>
<dbReference type="Proteomes" id="UP000735302">
    <property type="component" value="Unassembled WGS sequence"/>
</dbReference>
<accession>A0AAV4B442</accession>
<evidence type="ECO:0000313" key="2">
    <source>
        <dbReference type="Proteomes" id="UP000735302"/>
    </source>
</evidence>
<dbReference type="AlphaFoldDB" id="A0AAV4B442"/>